<dbReference type="OrthoDB" id="8160844at2"/>
<name>A0A169QPC6_9HYPH</name>
<dbReference type="AlphaFoldDB" id="A0A169QPC6"/>
<evidence type="ECO:0000313" key="1">
    <source>
        <dbReference type="EMBL" id="BAU89382.1"/>
    </source>
</evidence>
<accession>A0A169QPC6</accession>
<gene>
    <name evidence="1" type="ORF">MPPM_0777</name>
</gene>
<protein>
    <submittedName>
        <fullName evidence="1">Uncharacterized protein</fullName>
    </submittedName>
</protein>
<dbReference type="EMBL" id="AP014809">
    <property type="protein sequence ID" value="BAU89382.1"/>
    <property type="molecule type" value="Genomic_DNA"/>
</dbReference>
<reference evidence="1 2" key="1">
    <citation type="journal article" date="2016" name="Genome Announc.">
        <title>Complete Genome Sequence of Methylobacterium populi P-1M, Isolated from Pink-Pigmented Household Biofilm.</title>
        <authorList>
            <person name="Morohoshi T."/>
            <person name="Ikeda T."/>
        </authorList>
    </citation>
    <scope>NUCLEOTIDE SEQUENCE [LARGE SCALE GENOMIC DNA]</scope>
    <source>
        <strain evidence="1 2">P-1M</strain>
    </source>
</reference>
<sequence>MTVKRTSRKDPIERVLAMLRKSRVLVGIPAEAGRDGGGPSNAVLGYLHEYGEPERNIPARPFLRPGVESVGEKIVEELQRGAQRAVAVVIGPSGSFEQAIPEVDQALHRIGLVAQNAVRARISEGIPPPLSPRTIYARLHRKKGRRSGGEMKPLIDSGQLRRSVTYVVETRR</sequence>
<evidence type="ECO:0000313" key="2">
    <source>
        <dbReference type="Proteomes" id="UP000218288"/>
    </source>
</evidence>
<organism evidence="1 2">
    <name type="scientific">Methylorubrum populi</name>
    <dbReference type="NCBI Taxonomy" id="223967"/>
    <lineage>
        <taxon>Bacteria</taxon>
        <taxon>Pseudomonadati</taxon>
        <taxon>Pseudomonadota</taxon>
        <taxon>Alphaproteobacteria</taxon>
        <taxon>Hyphomicrobiales</taxon>
        <taxon>Methylobacteriaceae</taxon>
        <taxon>Methylorubrum</taxon>
    </lineage>
</organism>
<proteinExistence type="predicted"/>
<dbReference type="Proteomes" id="UP000218288">
    <property type="component" value="Chromosome"/>
</dbReference>
<dbReference type="RefSeq" id="WP_096487703.1">
    <property type="nucleotide sequence ID" value="NZ_AP014809.1"/>
</dbReference>